<dbReference type="Pfam" id="PF13649">
    <property type="entry name" value="Methyltransf_25"/>
    <property type="match status" value="1"/>
</dbReference>
<dbReference type="InterPro" id="IPR041698">
    <property type="entry name" value="Methyltransf_25"/>
</dbReference>
<organism evidence="5 6">
    <name type="scientific">Novosphingobium olei</name>
    <dbReference type="NCBI Taxonomy" id="2728851"/>
    <lineage>
        <taxon>Bacteria</taxon>
        <taxon>Pseudomonadati</taxon>
        <taxon>Pseudomonadota</taxon>
        <taxon>Alphaproteobacteria</taxon>
        <taxon>Sphingomonadales</taxon>
        <taxon>Sphingomonadaceae</taxon>
        <taxon>Novosphingobium</taxon>
    </lineage>
</organism>
<dbReference type="GO" id="GO:0032259">
    <property type="term" value="P:methylation"/>
    <property type="evidence" value="ECO:0007669"/>
    <property type="project" value="UniProtKB-KW"/>
</dbReference>
<evidence type="ECO:0000259" key="4">
    <source>
        <dbReference type="Pfam" id="PF13649"/>
    </source>
</evidence>
<evidence type="ECO:0000256" key="3">
    <source>
        <dbReference type="ARBA" id="ARBA00022691"/>
    </source>
</evidence>
<evidence type="ECO:0000313" key="5">
    <source>
        <dbReference type="EMBL" id="NML94886.1"/>
    </source>
</evidence>
<comment type="caution">
    <text evidence="5">The sequence shown here is derived from an EMBL/GenBank/DDBJ whole genome shotgun (WGS) entry which is preliminary data.</text>
</comment>
<dbReference type="InterPro" id="IPR029063">
    <property type="entry name" value="SAM-dependent_MTases_sf"/>
</dbReference>
<dbReference type="Proteomes" id="UP000583556">
    <property type="component" value="Unassembled WGS sequence"/>
</dbReference>
<evidence type="ECO:0000256" key="1">
    <source>
        <dbReference type="ARBA" id="ARBA00022603"/>
    </source>
</evidence>
<gene>
    <name evidence="5" type="ORF">HHL27_14525</name>
</gene>
<dbReference type="GO" id="GO:0008168">
    <property type="term" value="F:methyltransferase activity"/>
    <property type="evidence" value="ECO:0007669"/>
    <property type="project" value="UniProtKB-KW"/>
</dbReference>
<dbReference type="Gene3D" id="3.40.50.150">
    <property type="entry name" value="Vaccinia Virus protein VP39"/>
    <property type="match status" value="1"/>
</dbReference>
<feature type="domain" description="Methyltransferase" evidence="4">
    <location>
        <begin position="38"/>
        <end position="133"/>
    </location>
</feature>
<keyword evidence="3" id="KW-0949">S-adenosyl-L-methionine</keyword>
<keyword evidence="6" id="KW-1185">Reference proteome</keyword>
<keyword evidence="1 5" id="KW-0489">Methyltransferase</keyword>
<dbReference type="PANTHER" id="PTHR43464">
    <property type="entry name" value="METHYLTRANSFERASE"/>
    <property type="match status" value="1"/>
</dbReference>
<proteinExistence type="predicted"/>
<dbReference type="CDD" id="cd02440">
    <property type="entry name" value="AdoMet_MTases"/>
    <property type="match status" value="1"/>
</dbReference>
<dbReference type="RefSeq" id="WP_169494254.1">
    <property type="nucleotide sequence ID" value="NZ_JABBGM010000006.1"/>
</dbReference>
<dbReference type="SUPFAM" id="SSF53335">
    <property type="entry name" value="S-adenosyl-L-methionine-dependent methyltransferases"/>
    <property type="match status" value="1"/>
</dbReference>
<dbReference type="PANTHER" id="PTHR43464:SF19">
    <property type="entry name" value="UBIQUINONE BIOSYNTHESIS O-METHYLTRANSFERASE, MITOCHONDRIAL"/>
    <property type="match status" value="1"/>
</dbReference>
<evidence type="ECO:0000256" key="2">
    <source>
        <dbReference type="ARBA" id="ARBA00022679"/>
    </source>
</evidence>
<sequence length="203" mass="22162">MDAVYRRQKHIYDVTRKYYLFGRDSLVAELNAAPGTSVLEMGCGTGRNLALIGRRWPRAELHGIDISSEMLSVARERVGKTAVLALADATSIDAQALFGRDQFDRVVISYTLSMIPVWREAIHHAASLLAPGGSLHVVDFGDCDGLPAPLRAGLRAWLKNFHVTPRTDLGAALAAVCEDGPFTATTRRGPLGYFQIGRLTRSI</sequence>
<keyword evidence="2 5" id="KW-0808">Transferase</keyword>
<name>A0A7Y0BQQ1_9SPHN</name>
<reference evidence="5 6" key="1">
    <citation type="submission" date="2020-04" db="EMBL/GenBank/DDBJ databases">
        <title>Novosphingobium sp. TW-4 isolated from soil.</title>
        <authorList>
            <person name="Dahal R.H."/>
            <person name="Chaudhary D.K."/>
        </authorList>
    </citation>
    <scope>NUCLEOTIDE SEQUENCE [LARGE SCALE GENOMIC DNA]</scope>
    <source>
        <strain evidence="5 6">TW-4</strain>
    </source>
</reference>
<protein>
    <submittedName>
        <fullName evidence="5">Class I SAM-dependent methyltransferase</fullName>
    </submittedName>
</protein>
<evidence type="ECO:0000313" key="6">
    <source>
        <dbReference type="Proteomes" id="UP000583556"/>
    </source>
</evidence>
<dbReference type="EMBL" id="JABBGM010000006">
    <property type="protein sequence ID" value="NML94886.1"/>
    <property type="molecule type" value="Genomic_DNA"/>
</dbReference>
<dbReference type="AlphaFoldDB" id="A0A7Y0BQQ1"/>
<accession>A0A7Y0BQQ1</accession>